<dbReference type="GO" id="GO:0003676">
    <property type="term" value="F:nucleic acid binding"/>
    <property type="evidence" value="ECO:0007669"/>
    <property type="project" value="InterPro"/>
</dbReference>
<dbReference type="Proteomes" id="UP000198923">
    <property type="component" value="Unassembled WGS sequence"/>
</dbReference>
<dbReference type="PANTHER" id="PTHR30231">
    <property type="entry name" value="DNA POLYMERASE III SUBUNIT EPSILON"/>
    <property type="match status" value="1"/>
</dbReference>
<dbReference type="GO" id="GO:0008408">
    <property type="term" value="F:3'-5' exonuclease activity"/>
    <property type="evidence" value="ECO:0007669"/>
    <property type="project" value="TreeGrafter"/>
</dbReference>
<feature type="domain" description="Exonuclease" evidence="4">
    <location>
        <begin position="7"/>
        <end position="174"/>
    </location>
</feature>
<proteinExistence type="predicted"/>
<dbReference type="GO" id="GO:0005829">
    <property type="term" value="C:cytosol"/>
    <property type="evidence" value="ECO:0007669"/>
    <property type="project" value="TreeGrafter"/>
</dbReference>
<dbReference type="AlphaFoldDB" id="A0A1G8G265"/>
<keyword evidence="3" id="KW-0269">Exonuclease</keyword>
<evidence type="ECO:0000313" key="5">
    <source>
        <dbReference type="EMBL" id="SDH88503.1"/>
    </source>
</evidence>
<dbReference type="InterPro" id="IPR036397">
    <property type="entry name" value="RNaseH_sf"/>
</dbReference>
<dbReference type="RefSeq" id="WP_093173143.1">
    <property type="nucleotide sequence ID" value="NZ_FNCN01000025.1"/>
</dbReference>
<dbReference type="STRING" id="504805.SAMN05421505_12554"/>
<dbReference type="CDD" id="cd06127">
    <property type="entry name" value="DEDDh"/>
    <property type="match status" value="1"/>
</dbReference>
<dbReference type="SUPFAM" id="SSF53098">
    <property type="entry name" value="Ribonuclease H-like"/>
    <property type="match status" value="1"/>
</dbReference>
<evidence type="ECO:0000256" key="3">
    <source>
        <dbReference type="ARBA" id="ARBA00022839"/>
    </source>
</evidence>
<name>A0A1G8G265_9ACTN</name>
<keyword evidence="6" id="KW-1185">Reference proteome</keyword>
<dbReference type="EMBL" id="FNCN01000025">
    <property type="protein sequence ID" value="SDH88503.1"/>
    <property type="molecule type" value="Genomic_DNA"/>
</dbReference>
<dbReference type="SUPFAM" id="SSF52113">
    <property type="entry name" value="BRCT domain"/>
    <property type="match status" value="1"/>
</dbReference>
<dbReference type="Pfam" id="PF00929">
    <property type="entry name" value="RNase_T"/>
    <property type="match status" value="1"/>
</dbReference>
<evidence type="ECO:0000313" key="6">
    <source>
        <dbReference type="Proteomes" id="UP000198923"/>
    </source>
</evidence>
<sequence>MAGGPSGFAVLDLETTGLWPHRRDRVVEIAVVHVSPSGEVTGRWSTLVNPERDLGARHIHGISAADVLHAPRFGDVAGELAALLRGRVPAAHNLVFDLGFLTAEFGRLGVTVPLAVEHGVCTMREAPRFLPHAPRTLADCCAVAGIRLDKHHEAPADAEAAAGLLRRYLASAGSRWDRLFGIASRAVWPELPAGGRPWVRRGAGRQVGQSGQGRHGGHFTARIPDVASPVPAAPDAGDTYLTLLDRVLLDFHIAVEEGESLVRVASELGLSRSDVWVLHREYVAALAYEGLAGDAVTSDVRRDLLLLAPLLDLPVEAVEAVMAEVAGRAADRPGRAVPRFRLRPGDLVAFTGEMEGGRDTWEARARGAGFVPHPGVTKRVRLVVSADPDSLSGKAKKAREYGIPIVTPGGFSRLLRDTRH</sequence>
<evidence type="ECO:0000259" key="4">
    <source>
        <dbReference type="SMART" id="SM00479"/>
    </source>
</evidence>
<evidence type="ECO:0000256" key="1">
    <source>
        <dbReference type="ARBA" id="ARBA00022722"/>
    </source>
</evidence>
<accession>A0A1G8G265</accession>
<protein>
    <submittedName>
        <fullName evidence="5">DNA polymerase-3 subunit epsilon</fullName>
    </submittedName>
</protein>
<reference evidence="5 6" key="1">
    <citation type="submission" date="2016-10" db="EMBL/GenBank/DDBJ databases">
        <authorList>
            <person name="de Groot N.N."/>
        </authorList>
    </citation>
    <scope>NUCLEOTIDE SEQUENCE [LARGE SCALE GENOMIC DNA]</scope>
    <source>
        <strain evidence="5 6">CPCC 201354</strain>
    </source>
</reference>
<dbReference type="InterPro" id="IPR013520">
    <property type="entry name" value="Ribonucl_H"/>
</dbReference>
<organism evidence="5 6">
    <name type="scientific">Sinosporangium album</name>
    <dbReference type="NCBI Taxonomy" id="504805"/>
    <lineage>
        <taxon>Bacteria</taxon>
        <taxon>Bacillati</taxon>
        <taxon>Actinomycetota</taxon>
        <taxon>Actinomycetes</taxon>
        <taxon>Streptosporangiales</taxon>
        <taxon>Streptosporangiaceae</taxon>
        <taxon>Sinosporangium</taxon>
    </lineage>
</organism>
<dbReference type="OrthoDB" id="190275at2"/>
<keyword evidence="1" id="KW-0540">Nuclease</keyword>
<evidence type="ECO:0000256" key="2">
    <source>
        <dbReference type="ARBA" id="ARBA00022801"/>
    </source>
</evidence>
<dbReference type="SMART" id="SM00479">
    <property type="entry name" value="EXOIII"/>
    <property type="match status" value="1"/>
</dbReference>
<keyword evidence="2" id="KW-0378">Hydrolase</keyword>
<dbReference type="InterPro" id="IPR012337">
    <property type="entry name" value="RNaseH-like_sf"/>
</dbReference>
<dbReference type="InterPro" id="IPR036420">
    <property type="entry name" value="BRCT_dom_sf"/>
</dbReference>
<dbReference type="FunFam" id="3.30.420.10:FF:000045">
    <property type="entry name" value="3'-5' exonuclease DinG"/>
    <property type="match status" value="1"/>
</dbReference>
<dbReference type="PANTHER" id="PTHR30231:SF4">
    <property type="entry name" value="PROTEIN NEN2"/>
    <property type="match status" value="1"/>
</dbReference>
<gene>
    <name evidence="5" type="ORF">SAMN05421505_12554</name>
</gene>
<dbReference type="Gene3D" id="3.30.420.10">
    <property type="entry name" value="Ribonuclease H-like superfamily/Ribonuclease H"/>
    <property type="match status" value="1"/>
</dbReference>
<dbReference type="Gene3D" id="3.40.50.10190">
    <property type="entry name" value="BRCT domain"/>
    <property type="match status" value="1"/>
</dbReference>